<dbReference type="EC" id="5.6.2.4" evidence="15 16"/>
<feature type="binding site" evidence="15">
    <location>
        <begin position="422"/>
        <end position="429"/>
    </location>
    <ligand>
        <name>ATP</name>
        <dbReference type="ChEBI" id="CHEBI:30616"/>
    </ligand>
</feature>
<dbReference type="EMBL" id="MH777388">
    <property type="protein sequence ID" value="AYA94764.1"/>
    <property type="molecule type" value="Genomic_DNA"/>
</dbReference>
<protein>
    <recommendedName>
        <fullName evidence="15 16">Replication protein E1</fullName>
        <ecNumber evidence="15 16">5.6.2.4</ecNumber>
    </recommendedName>
    <alternativeName>
        <fullName evidence="15">ATP-dependent helicase E1</fullName>
    </alternativeName>
    <alternativeName>
        <fullName evidence="15">DNA 3'-5' helicase E1</fullName>
    </alternativeName>
</protein>
<comment type="subunit">
    <text evidence="15">Can form hexamers. Interacts with E2 protein; this interaction increases E1 DNA binding specificity. Interacts with host DNA polymerase subunit POLA2. Interacts with host single stranded DNA-binding protein RPA1. Interacts with host TOP1; this interaction stimulates the enzymatic activity of TOP1.</text>
</comment>
<feature type="cross-link" description="Glycyl lysine isopeptide (Lys-Gly) (interchain with G-Cter in SUMO)" evidence="15">
    <location>
        <position position="503"/>
    </location>
</feature>
<evidence type="ECO:0000256" key="10">
    <source>
        <dbReference type="ARBA" id="ARBA00023125"/>
    </source>
</evidence>
<keyword evidence="4 15" id="KW-1048">Host nucleus</keyword>
<keyword evidence="11 15" id="KW-0413">Isomerase</keyword>
<gene>
    <name evidence="15" type="primary">E1</name>
</gene>
<evidence type="ECO:0000256" key="5">
    <source>
        <dbReference type="ARBA" id="ARBA00022705"/>
    </source>
</evidence>
<dbReference type="InterPro" id="IPR046935">
    <property type="entry name" value="PPV_E1_DBD_sf"/>
</dbReference>
<dbReference type="InterPro" id="IPR027417">
    <property type="entry name" value="P-loop_NTPase"/>
</dbReference>
<dbReference type="GO" id="GO:0006260">
    <property type="term" value="P:DNA replication"/>
    <property type="evidence" value="ECO:0007669"/>
    <property type="project" value="UniProtKB-UniRule"/>
</dbReference>
<keyword evidence="15" id="KW-1017">Isopeptide bond</keyword>
<dbReference type="GO" id="GO:0043138">
    <property type="term" value="F:3'-5' DNA helicase activity"/>
    <property type="evidence" value="ECO:0007669"/>
    <property type="project" value="UniProtKB-UniRule"/>
</dbReference>
<dbReference type="PROSITE" id="PS51206">
    <property type="entry name" value="SF3_HELICASE_1"/>
    <property type="match status" value="1"/>
</dbReference>
<feature type="region of interest" description="Disordered" evidence="17">
    <location>
        <begin position="571"/>
        <end position="595"/>
    </location>
</feature>
<keyword evidence="15" id="KW-0832">Ubl conjugation</keyword>
<evidence type="ECO:0000256" key="17">
    <source>
        <dbReference type="SAM" id="MobiDB-lite"/>
    </source>
</evidence>
<name>A0A385PLJ2_9PAPI</name>
<keyword evidence="5 15" id="KW-0235">DNA replication</keyword>
<dbReference type="Pfam" id="PF00519">
    <property type="entry name" value="PPV_E1_C"/>
    <property type="match status" value="1"/>
</dbReference>
<keyword evidence="3 15" id="KW-0597">Phosphoprotein</keyword>
<comment type="catalytic activity">
    <reaction evidence="13 15 16">
        <text>ATP + H2O = ADP + phosphate + H(+)</text>
        <dbReference type="Rhea" id="RHEA:13065"/>
        <dbReference type="ChEBI" id="CHEBI:15377"/>
        <dbReference type="ChEBI" id="CHEBI:15378"/>
        <dbReference type="ChEBI" id="CHEBI:30616"/>
        <dbReference type="ChEBI" id="CHEBI:43474"/>
        <dbReference type="ChEBI" id="CHEBI:456216"/>
        <dbReference type="EC" id="5.6.2.4"/>
    </reaction>
</comment>
<keyword evidence="6 15" id="KW-0547">Nucleotide-binding</keyword>
<evidence type="ECO:0000256" key="12">
    <source>
        <dbReference type="ARBA" id="ARBA00034617"/>
    </source>
</evidence>
<evidence type="ECO:0000256" key="14">
    <source>
        <dbReference type="ARBA" id="ARBA00093297"/>
    </source>
</evidence>
<dbReference type="HAMAP" id="MF_04000">
    <property type="entry name" value="PPV_E1"/>
    <property type="match status" value="1"/>
</dbReference>
<comment type="function">
    <text evidence="14 15">ATP-dependent DNA 3'-5' helicase required for initiation of viral DNA replication. It forms a complex with the viral E2 protein. The E1-E2 complex binds to the replication origin which contains binding sites for both proteins. During the initial step, a dimer of E1 interacts with a dimer of protein E2 leading to a complex that binds the viral origin of replication with high specificity. Then, a second dimer of E1 displaces the E2 dimer in an ATP-dependent manner to form the E1 tetramer. Following this, two E1 monomers are added to each half of the site, which results in the formation of two E1 trimers on the viral ori. Subsequently, two hexamers will be created. The double hexamer acts as a bi-directional helicase machinery and unwinds the viral DNA and then recruits the host DNA polymerase to start replication.</text>
</comment>
<evidence type="ECO:0000256" key="8">
    <source>
        <dbReference type="ARBA" id="ARBA00022806"/>
    </source>
</evidence>
<organism evidence="19">
    <name type="scientific">Human papillomavirus</name>
    <dbReference type="NCBI Taxonomy" id="10566"/>
    <lineage>
        <taxon>Viruses</taxon>
        <taxon>Monodnaviria</taxon>
        <taxon>Shotokuvirae</taxon>
        <taxon>Cossaviricota</taxon>
        <taxon>Papovaviricetes</taxon>
        <taxon>Zurhausenvirales</taxon>
        <taxon>Papillomaviridae</taxon>
    </lineage>
</organism>
<evidence type="ECO:0000256" key="9">
    <source>
        <dbReference type="ARBA" id="ARBA00022840"/>
    </source>
</evidence>
<evidence type="ECO:0000259" key="18">
    <source>
        <dbReference type="PROSITE" id="PS51206"/>
    </source>
</evidence>
<evidence type="ECO:0000256" key="2">
    <source>
        <dbReference type="ARBA" id="ARBA00022518"/>
    </source>
</evidence>
<dbReference type="GO" id="GO:0003677">
    <property type="term" value="F:DNA binding"/>
    <property type="evidence" value="ECO:0007669"/>
    <property type="project" value="UniProtKB-UniRule"/>
</dbReference>
<sequence length="595" mass="68180">MMGDLDKGTVNLDCLEGASGWYMVQESECVDSLTELFDESTDSNLSNISNLINDDEVDQGNSLALFTEQLAEDSDRVVTALKRKYNATPPQTVLDLSPRLQAVHITPQKSSSKRRLFRDSGICEDEAQNCSEVLNNYDSLRNDLLKSNNSKALIMFKFKEVLGVSFSEITRSFKSSKSCSDGWCVAVYCARDEVIEASKIQLQPHCDYFQLLNYGFICLFVLLFKSAKNRNTVSKLFINMLNINEVQMICEPPRTRSAAVALFLYQKSLSNVSFKHGDFPNWVKKHTQLNHEIAATAESFDLSEMIQYCFDNDYLDEPTIAYKYAQYADVDRNAAAFLRSNQQAKFVRDACQMVRYYKRQQMREMSMSDWIWKCCDDSDSDGDWKIIAQFFKYQNANFVSFLCALRNFFKGVPKKQCLVFHGPSDTGKSYFCNSLNTFLRGKVISFFNSKSQFWLSPLADAKIGFLDDATWPCWVYMDTNMRNALDGSTVCVDTKHKNHLQIKLPPLLVTTNLDVENEVTLKYLKSRLTFFHFPNPLPFNHDGSLVYKINNATWNCFFRKLSAQIDLSPKEECEDESGRPDRAFRCTARETPDSI</sequence>
<dbReference type="GO" id="GO:0042025">
    <property type="term" value="C:host cell nucleus"/>
    <property type="evidence" value="ECO:0007669"/>
    <property type="project" value="UniProtKB-SubCell"/>
</dbReference>
<dbReference type="InterPro" id="IPR014015">
    <property type="entry name" value="Helicase_SF3_DNA-vir"/>
</dbReference>
<feature type="short sequence motif" description="Nuclear export signal" evidence="15">
    <location>
        <begin position="96"/>
        <end position="105"/>
    </location>
</feature>
<accession>A0A385PLJ2</accession>
<feature type="short sequence motif" description="Nuclear localization signal" evidence="15">
    <location>
        <begin position="82"/>
        <end position="84"/>
    </location>
</feature>
<comment type="catalytic activity">
    <reaction evidence="12 15">
        <text>Couples ATP hydrolysis with the unwinding of duplex DNA by translocating in the 3'-5' direction.</text>
        <dbReference type="EC" id="5.6.2.4"/>
    </reaction>
</comment>
<dbReference type="Gene3D" id="3.40.50.300">
    <property type="entry name" value="P-loop containing nucleotide triphosphate hydrolases"/>
    <property type="match status" value="1"/>
</dbReference>
<keyword evidence="8 15" id="KW-0347">Helicase</keyword>
<dbReference type="Pfam" id="PF20450">
    <property type="entry name" value="PPV_E1_DBD"/>
    <property type="match status" value="1"/>
</dbReference>
<evidence type="ECO:0000256" key="13">
    <source>
        <dbReference type="ARBA" id="ARBA00048988"/>
    </source>
</evidence>
<reference evidence="19" key="1">
    <citation type="journal article" date="2018" name="Nat. Med.">
        <title>Expanded skin virome in DOCK8-deficient patients.</title>
        <authorList>
            <consortium name="NISC Comparative Sequencing Program"/>
            <person name="Tirosh O."/>
            <person name="Conlan S."/>
            <person name="Deming C."/>
            <person name="Lee-Lin S.Q."/>
            <person name="Huang X."/>
            <person name="Su H.C."/>
            <person name="Freeman A.F."/>
            <person name="Segre J.A."/>
            <person name="Kong H.H."/>
        </authorList>
    </citation>
    <scope>NUCLEOTIDE SEQUENCE</scope>
    <source>
        <strain evidence="19">HPV-mSK_249</strain>
    </source>
</reference>
<proteinExistence type="inferred from homology"/>
<dbReference type="GO" id="GO:0005524">
    <property type="term" value="F:ATP binding"/>
    <property type="evidence" value="ECO:0007669"/>
    <property type="project" value="UniProtKB-UniRule"/>
</dbReference>
<dbReference type="InterPro" id="IPR001177">
    <property type="entry name" value="PPV_DNA_helicase_E1_C"/>
</dbReference>
<dbReference type="InterPro" id="IPR046832">
    <property type="entry name" value="PPV_E1_DBD"/>
</dbReference>
<dbReference type="PIRSF" id="PIRSF003383">
    <property type="entry name" value="Rep_E1_papillomaV"/>
    <property type="match status" value="1"/>
</dbReference>
<comment type="similarity">
    <text evidence="15 16">Belongs to the papillomaviridae E1 protein family.</text>
</comment>
<feature type="modified residue" description="Phosphoserine; by host" evidence="15">
    <location>
        <position position="110"/>
    </location>
</feature>
<keyword evidence="2 15" id="KW-0244">Early protein</keyword>
<keyword evidence="7 15" id="KW-0378">Hydrolase</keyword>
<comment type="function">
    <text evidence="16">ATP-dependent DNA helicase required for initiation of viral DNA replication. It forms a complex with the viral E2 protein. The E1-E2 complex binds to the replication origin which contains binding sites for both proteins.</text>
</comment>
<feature type="domain" description="SF3 helicase" evidence="18">
    <location>
        <begin position="382"/>
        <end position="546"/>
    </location>
</feature>
<comment type="PTM">
    <text evidence="15">Phosphorylated.</text>
</comment>
<evidence type="ECO:0000256" key="16">
    <source>
        <dbReference type="PIRNR" id="PIRNR003383"/>
    </source>
</evidence>
<dbReference type="Pfam" id="PF00524">
    <property type="entry name" value="PPV_E1_N"/>
    <property type="match status" value="1"/>
</dbReference>
<evidence type="ECO:0000256" key="7">
    <source>
        <dbReference type="ARBA" id="ARBA00022801"/>
    </source>
</evidence>
<evidence type="ECO:0000256" key="11">
    <source>
        <dbReference type="ARBA" id="ARBA00023235"/>
    </source>
</evidence>
<comment type="caution">
    <text evidence="15">Lacks conserved residue(s) required for the propagation of feature annotation.</text>
</comment>
<keyword evidence="9 15" id="KW-0067">ATP-binding</keyword>
<evidence type="ECO:0000256" key="6">
    <source>
        <dbReference type="ARBA" id="ARBA00022741"/>
    </source>
</evidence>
<dbReference type="InterPro" id="IPR016393">
    <property type="entry name" value="Rep_E1_papillomaV"/>
</dbReference>
<evidence type="ECO:0000256" key="15">
    <source>
        <dbReference type="HAMAP-Rule" id="MF_04000"/>
    </source>
</evidence>
<keyword evidence="10 15" id="KW-0238">DNA-binding</keyword>
<dbReference type="Gene3D" id="1.10.10.510">
    <property type="entry name" value="Zinc finger, large T-antigen D1 domain"/>
    <property type="match status" value="1"/>
</dbReference>
<dbReference type="SUPFAM" id="SSF52540">
    <property type="entry name" value="P-loop containing nucleoside triphosphate hydrolases"/>
    <property type="match status" value="1"/>
</dbReference>
<dbReference type="GO" id="GO:0016887">
    <property type="term" value="F:ATP hydrolysis activity"/>
    <property type="evidence" value="ECO:0007669"/>
    <property type="project" value="RHEA"/>
</dbReference>
<dbReference type="InterPro" id="IPR037102">
    <property type="entry name" value="Znf_lg_T-Ag_D1_dom_sf"/>
</dbReference>
<comment type="subcellular location">
    <subcellularLocation>
        <location evidence="1 15">Host nucleus</location>
    </subcellularLocation>
</comment>
<dbReference type="SUPFAM" id="SSF55464">
    <property type="entry name" value="Origin of replication-binding domain, RBD-like"/>
    <property type="match status" value="1"/>
</dbReference>
<evidence type="ECO:0000313" key="19">
    <source>
        <dbReference type="EMBL" id="AYA94764.1"/>
    </source>
</evidence>
<evidence type="ECO:0000256" key="3">
    <source>
        <dbReference type="ARBA" id="ARBA00022553"/>
    </source>
</evidence>
<dbReference type="Gene3D" id="3.40.1310.10">
    <property type="match status" value="1"/>
</dbReference>
<dbReference type="InterPro" id="IPR014000">
    <property type="entry name" value="PPV_DNA_helicase_E1_N"/>
</dbReference>
<evidence type="ECO:0000256" key="4">
    <source>
        <dbReference type="ARBA" id="ARBA00022562"/>
    </source>
</evidence>
<evidence type="ECO:0000256" key="1">
    <source>
        <dbReference type="ARBA" id="ARBA00004147"/>
    </source>
</evidence>
<comment type="PTM">
    <text evidence="15">Sumoylated.</text>
</comment>
<feature type="modified residue" description="Phosphoserine; by host" evidence="15">
    <location>
        <position position="97"/>
    </location>
</feature>